<dbReference type="PANTHER" id="PTHR47245:SF2">
    <property type="entry name" value="PEPTIDYL-PROLYL CIS-TRANS ISOMERASE HP_0175-RELATED"/>
    <property type="match status" value="1"/>
</dbReference>
<dbReference type="PROSITE" id="PS01096">
    <property type="entry name" value="PPIC_PPIASE_1"/>
    <property type="match status" value="1"/>
</dbReference>
<evidence type="ECO:0000256" key="5">
    <source>
        <dbReference type="ARBA" id="ARBA00023110"/>
    </source>
</evidence>
<evidence type="ECO:0000256" key="6">
    <source>
        <dbReference type="ARBA" id="ARBA00030642"/>
    </source>
</evidence>
<dbReference type="InterPro" id="IPR050245">
    <property type="entry name" value="PrsA_foldase"/>
</dbReference>
<comment type="catalytic activity">
    <reaction evidence="1">
        <text>[protein]-peptidylproline (omega=180) = [protein]-peptidylproline (omega=0)</text>
        <dbReference type="Rhea" id="RHEA:16237"/>
        <dbReference type="Rhea" id="RHEA-COMP:10747"/>
        <dbReference type="Rhea" id="RHEA-COMP:10748"/>
        <dbReference type="ChEBI" id="CHEBI:83833"/>
        <dbReference type="ChEBI" id="CHEBI:83834"/>
        <dbReference type="EC" id="5.2.1.8"/>
    </reaction>
</comment>
<dbReference type="InterPro" id="IPR023058">
    <property type="entry name" value="PPIase_PpiC_CS"/>
</dbReference>
<evidence type="ECO:0000256" key="2">
    <source>
        <dbReference type="ARBA" id="ARBA00007656"/>
    </source>
</evidence>
<dbReference type="InterPro" id="IPR027304">
    <property type="entry name" value="Trigger_fact/SurA_dom_sf"/>
</dbReference>
<dbReference type="GO" id="GO:0003755">
    <property type="term" value="F:peptidyl-prolyl cis-trans isomerase activity"/>
    <property type="evidence" value="ECO:0007669"/>
    <property type="project" value="UniProtKB-KW"/>
</dbReference>
<dbReference type="PANTHER" id="PTHR47245">
    <property type="entry name" value="PEPTIDYLPROLYL ISOMERASE"/>
    <property type="match status" value="1"/>
</dbReference>
<evidence type="ECO:0000256" key="3">
    <source>
        <dbReference type="ARBA" id="ARBA00013194"/>
    </source>
</evidence>
<organism evidence="10">
    <name type="scientific">uncultured Alphaproteobacteria bacterium</name>
    <dbReference type="NCBI Taxonomy" id="91750"/>
    <lineage>
        <taxon>Bacteria</taxon>
        <taxon>Pseudomonadati</taxon>
        <taxon>Pseudomonadota</taxon>
        <taxon>Alphaproteobacteria</taxon>
        <taxon>environmental samples</taxon>
    </lineage>
</organism>
<dbReference type="EC" id="5.2.1.8" evidence="3"/>
<dbReference type="InterPro" id="IPR000297">
    <property type="entry name" value="PPIase_PpiC"/>
</dbReference>
<evidence type="ECO:0000313" key="10">
    <source>
        <dbReference type="EMBL" id="SBW06691.1"/>
    </source>
</evidence>
<evidence type="ECO:0000259" key="9">
    <source>
        <dbReference type="PROSITE" id="PS50198"/>
    </source>
</evidence>
<dbReference type="AlphaFoldDB" id="A0A212K4Q6"/>
<dbReference type="Gene3D" id="3.10.50.40">
    <property type="match status" value="1"/>
</dbReference>
<proteinExistence type="inferred from homology"/>
<dbReference type="Pfam" id="PF13145">
    <property type="entry name" value="Rotamase_2"/>
    <property type="match status" value="1"/>
</dbReference>
<protein>
    <recommendedName>
        <fullName evidence="4">Parvulin-like PPIase</fullName>
        <ecNumber evidence="3">5.2.1.8</ecNumber>
    </recommendedName>
    <alternativeName>
        <fullName evidence="6">Peptidyl-prolyl cis-trans isomerase plp</fullName>
    </alternativeName>
    <alternativeName>
        <fullName evidence="7">Rotamase plp</fullName>
    </alternativeName>
</protein>
<name>A0A212K4Q6_9PROT</name>
<accession>A0A212K4Q6</accession>
<reference evidence="10" key="1">
    <citation type="submission" date="2016-04" db="EMBL/GenBank/DDBJ databases">
        <authorList>
            <person name="Evans L.H."/>
            <person name="Alamgir A."/>
            <person name="Owens N."/>
            <person name="Weber N.D."/>
            <person name="Virtaneva K."/>
            <person name="Barbian K."/>
            <person name="Babar A."/>
            <person name="Rosenke K."/>
        </authorList>
    </citation>
    <scope>NUCLEOTIDE SEQUENCE</scope>
    <source>
        <strain evidence="10">86</strain>
    </source>
</reference>
<dbReference type="SUPFAM" id="SSF54534">
    <property type="entry name" value="FKBP-like"/>
    <property type="match status" value="1"/>
</dbReference>
<keyword evidence="8" id="KW-0413">Isomerase</keyword>
<evidence type="ECO:0000256" key="7">
    <source>
        <dbReference type="ARBA" id="ARBA00031484"/>
    </source>
</evidence>
<dbReference type="EMBL" id="FLUO01000001">
    <property type="protein sequence ID" value="SBW06691.1"/>
    <property type="molecule type" value="Genomic_DNA"/>
</dbReference>
<dbReference type="InterPro" id="IPR046357">
    <property type="entry name" value="PPIase_dom_sf"/>
</dbReference>
<comment type="similarity">
    <text evidence="2">Belongs to the PpiC/parvulin rotamase family.</text>
</comment>
<feature type="domain" description="PpiC" evidence="9">
    <location>
        <begin position="126"/>
        <end position="227"/>
    </location>
</feature>
<evidence type="ECO:0000256" key="1">
    <source>
        <dbReference type="ARBA" id="ARBA00000971"/>
    </source>
</evidence>
<dbReference type="PROSITE" id="PS50198">
    <property type="entry name" value="PPIC_PPIASE_2"/>
    <property type="match status" value="1"/>
</dbReference>
<evidence type="ECO:0000256" key="8">
    <source>
        <dbReference type="PROSITE-ProRule" id="PRU00278"/>
    </source>
</evidence>
<evidence type="ECO:0000256" key="4">
    <source>
        <dbReference type="ARBA" id="ARBA00018370"/>
    </source>
</evidence>
<dbReference type="SUPFAM" id="SSF109998">
    <property type="entry name" value="Triger factor/SurA peptide-binding domain-like"/>
    <property type="match status" value="1"/>
</dbReference>
<dbReference type="InterPro" id="IPR014282">
    <property type="entry name" value="Nitrogen_fix_NifM"/>
</dbReference>
<gene>
    <name evidence="10" type="ORF">KL86APRO_12140</name>
</gene>
<keyword evidence="5 8" id="KW-0697">Rotamase</keyword>
<sequence>MSDLAAYHAWNIALARFGASPEELKAEQARRLADEVARAQALEARILETREAMAVTLPYDRIADAVTGWREENPRCAISDAVLFEALHRELRVQAVLDAVAARASAVSAREVRDYYDANLDSFVRPERRRIRHILVTVNPDFAENVESRARARIDGIAGALRGGADFAELAQRHSECPTAMRGGEVGVVADDALYPELAALAFALPTGEWGGPVRTELGWHLVACEAIVPAEIVPYADAAEQVRAHLAKLRRRTEQTAWLKALVMRPMLVGDDPAAA</sequence>
<dbReference type="NCBIfam" id="TIGR02933">
    <property type="entry name" value="nifM_nitrog"/>
    <property type="match status" value="1"/>
</dbReference>